<dbReference type="Proteomes" id="UP000256869">
    <property type="component" value="Unassembled WGS sequence"/>
</dbReference>
<accession>A0A3D9I1Y5</accession>
<reference evidence="2 3" key="1">
    <citation type="submission" date="2018-07" db="EMBL/GenBank/DDBJ databases">
        <title>Genomic Encyclopedia of Type Strains, Phase III (KMG-III): the genomes of soil and plant-associated and newly described type strains.</title>
        <authorList>
            <person name="Whitman W."/>
        </authorList>
    </citation>
    <scope>NUCLEOTIDE SEQUENCE [LARGE SCALE GENOMIC DNA]</scope>
    <source>
        <strain evidence="2 3">CECT 8236</strain>
    </source>
</reference>
<evidence type="ECO:0000313" key="2">
    <source>
        <dbReference type="EMBL" id="RED55764.1"/>
    </source>
</evidence>
<organism evidence="2 3">
    <name type="scientific">Cohnella lupini</name>
    <dbReference type="NCBI Taxonomy" id="1294267"/>
    <lineage>
        <taxon>Bacteria</taxon>
        <taxon>Bacillati</taxon>
        <taxon>Bacillota</taxon>
        <taxon>Bacilli</taxon>
        <taxon>Bacillales</taxon>
        <taxon>Paenibacillaceae</taxon>
        <taxon>Cohnella</taxon>
    </lineage>
</organism>
<feature type="transmembrane region" description="Helical" evidence="1">
    <location>
        <begin position="235"/>
        <end position="253"/>
    </location>
</feature>
<sequence>MFNLVRNENMKIYRRVRTWILVGLLVAFVLFINIMSWQFDGKESQGDGWRTVLQQEKEHRNEVLKKPGLEAEDRTFNLQRIAVIDYHLERDIRTEDGSIWDGVNGSAQLAILISVFTIIIAGDIVAGEFASGTIKQLLIRPANRLKILISKYVASLMFGILLLFALFVVSFLANGVLFGFGHLDLPLIEVKEGVIVENNMFLNLLQTYMLNGVSTILYVTMAFMISSAFRSSTMAIGFSIAALFAGNILLEALQRFDWSKYLLFANTDLTQYLSGQPYQSGMTLSFSIGVLAIYFVAFNLISWLMFTRRDVTS</sequence>
<dbReference type="PANTHER" id="PTHR37305">
    <property type="entry name" value="INTEGRAL MEMBRANE PROTEIN-RELATED"/>
    <property type="match status" value="1"/>
</dbReference>
<dbReference type="Pfam" id="PF12679">
    <property type="entry name" value="ABC2_membrane_2"/>
    <property type="match status" value="1"/>
</dbReference>
<dbReference type="EMBL" id="QRDY01000016">
    <property type="protein sequence ID" value="RED55764.1"/>
    <property type="molecule type" value="Genomic_DNA"/>
</dbReference>
<gene>
    <name evidence="2" type="ORF">DFP95_11690</name>
</gene>
<evidence type="ECO:0000256" key="1">
    <source>
        <dbReference type="SAM" id="Phobius"/>
    </source>
</evidence>
<keyword evidence="1" id="KW-1133">Transmembrane helix</keyword>
<dbReference type="RefSeq" id="WP_115994726.1">
    <property type="nucleotide sequence ID" value="NZ_QRDY01000016.1"/>
</dbReference>
<dbReference type="AlphaFoldDB" id="A0A3D9I1Y5"/>
<feature type="transmembrane region" description="Helical" evidence="1">
    <location>
        <begin position="109"/>
        <end position="131"/>
    </location>
</feature>
<feature type="transmembrane region" description="Helical" evidence="1">
    <location>
        <begin position="152"/>
        <end position="180"/>
    </location>
</feature>
<name>A0A3D9I1Y5_9BACL</name>
<feature type="transmembrane region" description="Helical" evidence="1">
    <location>
        <begin position="284"/>
        <end position="306"/>
    </location>
</feature>
<evidence type="ECO:0000313" key="3">
    <source>
        <dbReference type="Proteomes" id="UP000256869"/>
    </source>
</evidence>
<keyword evidence="1" id="KW-0472">Membrane</keyword>
<dbReference type="OrthoDB" id="8613028at2"/>
<feature type="transmembrane region" description="Helical" evidence="1">
    <location>
        <begin position="20"/>
        <end position="39"/>
    </location>
</feature>
<protein>
    <submittedName>
        <fullName evidence="2">ABC-2 type transport system permease protein</fullName>
    </submittedName>
</protein>
<comment type="caution">
    <text evidence="2">The sequence shown here is derived from an EMBL/GenBank/DDBJ whole genome shotgun (WGS) entry which is preliminary data.</text>
</comment>
<dbReference type="GO" id="GO:0005886">
    <property type="term" value="C:plasma membrane"/>
    <property type="evidence" value="ECO:0007669"/>
    <property type="project" value="UniProtKB-SubCell"/>
</dbReference>
<keyword evidence="3" id="KW-1185">Reference proteome</keyword>
<dbReference type="PANTHER" id="PTHR37305:SF1">
    <property type="entry name" value="MEMBRANE PROTEIN"/>
    <property type="match status" value="1"/>
</dbReference>
<feature type="transmembrane region" description="Helical" evidence="1">
    <location>
        <begin position="200"/>
        <end position="223"/>
    </location>
</feature>
<dbReference type="GO" id="GO:0140359">
    <property type="term" value="F:ABC-type transporter activity"/>
    <property type="evidence" value="ECO:0007669"/>
    <property type="project" value="InterPro"/>
</dbReference>
<keyword evidence="1" id="KW-0812">Transmembrane</keyword>
<proteinExistence type="predicted"/>